<dbReference type="Pfam" id="PF00001">
    <property type="entry name" value="7tm_1"/>
    <property type="match status" value="2"/>
</dbReference>
<dbReference type="InterPro" id="IPR015926">
    <property type="entry name" value="Cytolysin/lectin"/>
</dbReference>
<keyword evidence="17 21" id="KW-0807">Transducer</keyword>
<dbReference type="Pfam" id="PF13855">
    <property type="entry name" value="LRR_8"/>
    <property type="match status" value="2"/>
</dbReference>
<dbReference type="GO" id="GO:0005886">
    <property type="term" value="C:plasma membrane"/>
    <property type="evidence" value="ECO:0007669"/>
    <property type="project" value="UniProtKB-SubCell"/>
</dbReference>
<keyword evidence="19" id="KW-0166">Nematocyst</keyword>
<evidence type="ECO:0000256" key="7">
    <source>
        <dbReference type="ARBA" id="ARBA00022614"/>
    </source>
</evidence>
<evidence type="ECO:0000256" key="1">
    <source>
        <dbReference type="ARBA" id="ARBA00004175"/>
    </source>
</evidence>
<organism evidence="23 24">
    <name type="scientific">Polypterus senegalus</name>
    <name type="common">Senegal bichir</name>
    <dbReference type="NCBI Taxonomy" id="55291"/>
    <lineage>
        <taxon>Eukaryota</taxon>
        <taxon>Metazoa</taxon>
        <taxon>Chordata</taxon>
        <taxon>Craniata</taxon>
        <taxon>Vertebrata</taxon>
        <taxon>Euteleostomi</taxon>
        <taxon>Actinopterygii</taxon>
        <taxon>Polypteriformes</taxon>
        <taxon>Polypteridae</taxon>
        <taxon>Polypterus</taxon>
    </lineage>
</organism>
<feature type="non-terminal residue" evidence="23">
    <location>
        <position position="1"/>
    </location>
</feature>
<keyword evidence="18" id="KW-1053">Target membrane</keyword>
<feature type="domain" description="G-protein coupled receptors family 1 profile" evidence="22">
    <location>
        <begin position="29"/>
        <end position="236"/>
    </location>
</feature>
<dbReference type="GO" id="GO:0001609">
    <property type="term" value="F:G protein-coupled adenosine receptor activity"/>
    <property type="evidence" value="ECO:0007669"/>
    <property type="project" value="UniProtKB-UniRule"/>
</dbReference>
<feature type="non-terminal residue" evidence="23">
    <location>
        <position position="1159"/>
    </location>
</feature>
<evidence type="ECO:0000256" key="6">
    <source>
        <dbReference type="ARBA" id="ARBA00022537"/>
    </source>
</evidence>
<evidence type="ECO:0000256" key="19">
    <source>
        <dbReference type="ARBA" id="ARBA00023331"/>
    </source>
</evidence>
<comment type="caution">
    <text evidence="23">The sequence shown here is derived from an EMBL/GenBank/DDBJ whole genome shotgun (WGS) entry which is preliminary data.</text>
</comment>
<name>A0A8X7XJ43_POLSE</name>
<dbReference type="PRINTS" id="PR00237">
    <property type="entry name" value="GPCRRHODOPSN"/>
</dbReference>
<dbReference type="SUPFAM" id="SSF52058">
    <property type="entry name" value="L domain-like"/>
    <property type="match status" value="1"/>
</dbReference>
<dbReference type="Gene3D" id="3.80.10.10">
    <property type="entry name" value="Ribonuclease Inhibitor"/>
    <property type="match status" value="2"/>
</dbReference>
<dbReference type="SMART" id="SM00369">
    <property type="entry name" value="LRR_TYP"/>
    <property type="match status" value="8"/>
</dbReference>
<dbReference type="PROSITE" id="PS00237">
    <property type="entry name" value="G_PROTEIN_RECEP_F1_1"/>
    <property type="match status" value="1"/>
</dbReference>
<dbReference type="GO" id="GO:0046930">
    <property type="term" value="C:pore complex"/>
    <property type="evidence" value="ECO:0007669"/>
    <property type="project" value="InterPro"/>
</dbReference>
<dbReference type="CDD" id="cd15362">
    <property type="entry name" value="7tmA_LGR6"/>
    <property type="match status" value="1"/>
</dbReference>
<feature type="transmembrane region" description="Helical" evidence="21">
    <location>
        <begin position="127"/>
        <end position="149"/>
    </location>
</feature>
<sequence>MSDGSGLQGHVDALYISVEAVIALASVLGNTLVVLVVKINRALRDTTFCFIVSLAMADIAVGALVIPLAIVINIGFRTQFYTCLFLTCLLLIITQSSILSLMAIAIDRYLRVKIPTRYCIIVTQQRAWMAVSLCWLLSMLTGLVPMLGWHNEEVLHSKERNVSSGNIICHFSTVMRMDYMVYFNFFGWVVLPLTIMVGLYIEIFYVIRKQLNKRAQSSSDASKYYGKELKLAKSLMYSKINLLLQLKMLKSVLMFIADMESLNQTSDILNELCMKKISNNYSPLRLDANLISDVPEKMFSGLRSLRHLWLDDNALTEIPVFALNKLPTLQAMTLALNHISYIPDGAFRNLSSLVVLHLHNNKIHSLGENCFDGLHSLETLDLNYNELQEFPVAIRTLAKLQELGFHNNNIKAIPEGAFVGNPLLQTITLTRAGLTALPRTLCQQLPSLRVLELSHNQIQELPSFHHCRQLVEIGLQYNHIKEIQETTFQQLTALRSLDLTDNRLSTLPLDGLSGLTHLKLKGNLALSESFSQDSFPKMRVLEMPYAYQCCPYGACKNSFKSSSQWGVEEMRKDDEEVQKRAMAIFPSHVESNYELDMEDFQIETDDSKLLPTIQCSPTPGAFKPCEYLFDSWIIRLGVWAITLISLICNSLLIVTVFASPSYLSPVKLVIGSIGGANLLMGLCMGTLALLDVLTFGEFSRHGARWESGLGCQVEGFLSIFASEASILFLTLAAVQCSISVSCVRAYGKSPSFSSVKLAALCCIVLSLAVAALPLFSVGEYGSSPLCLPSPLPESRPSTLGFMAALIMMNTLCFLVITGTYIKLYWDLMKGEFDSIWDCAMIKHVAWLIFTNCLLYCPVAFLTFSSLLSLFPISDEVIKSVLLMLLPLPACLNPLLYLLFNPHFKEDFRLLWRKPRPQEESESSDTFASEETEKSSYDSTQALVSFSDVDLVFESAVIPTLESFGYPTSSTIALIPCQQRSPSRQDAVSVPPLYCSHSRLPGSGVLASFGLFWCLLLSDDYEVKIYCESGKLCIPPVPCLSPGEQEVCLFTKKTGTACGSVGVISYKLGGSRIAVLFSNPFDYNIYDMTIGLLVDDQDSKTNYEQYRQMYYKEKNSCRFVKAVCGKEIPTLSLKSHGVQISANMSTCRNAILKLVIEDEN</sequence>
<feature type="transmembrane region" description="Helical" evidence="21">
    <location>
        <begin position="844"/>
        <end position="870"/>
    </location>
</feature>
<dbReference type="FunFam" id="3.80.10.10:FF:000770">
    <property type="entry name" value="Uncharacterized protein"/>
    <property type="match status" value="1"/>
</dbReference>
<feature type="transmembrane region" description="Helical" evidence="21">
    <location>
        <begin position="668"/>
        <end position="690"/>
    </location>
</feature>
<dbReference type="PANTHER" id="PTHR24372:SF73">
    <property type="entry name" value="LEUCINE RICH REPEAT CONTAINING G PROTEIN-COUPLED RECEPTOR 6"/>
    <property type="match status" value="1"/>
</dbReference>
<evidence type="ECO:0000256" key="4">
    <source>
        <dbReference type="ARBA" id="ARBA00021736"/>
    </source>
</evidence>
<evidence type="ECO:0000256" key="13">
    <source>
        <dbReference type="ARBA" id="ARBA00023136"/>
    </source>
</evidence>
<dbReference type="GO" id="GO:0051715">
    <property type="term" value="P:cytolysis in another organism"/>
    <property type="evidence" value="ECO:0007669"/>
    <property type="project" value="InterPro"/>
</dbReference>
<keyword evidence="15 21" id="KW-0675">Receptor</keyword>
<dbReference type="GO" id="GO:0009755">
    <property type="term" value="P:hormone-mediated signaling pathway"/>
    <property type="evidence" value="ECO:0007669"/>
    <property type="project" value="TreeGrafter"/>
</dbReference>
<evidence type="ECO:0000256" key="2">
    <source>
        <dbReference type="ARBA" id="ARBA00004532"/>
    </source>
</evidence>
<dbReference type="InterPro" id="IPR001634">
    <property type="entry name" value="Adenosn_rcpt"/>
</dbReference>
<dbReference type="Proteomes" id="UP000886611">
    <property type="component" value="Unassembled WGS sequence"/>
</dbReference>
<evidence type="ECO:0000313" key="23">
    <source>
        <dbReference type="EMBL" id="KAG2468219.1"/>
    </source>
</evidence>
<keyword evidence="16 21" id="KW-0325">Glycoprotein</keyword>
<dbReference type="FunFam" id="1.20.1070.10:FF:000028">
    <property type="entry name" value="leucine-rich repeat-containing G-protein coupled receptor 4 isoform X1"/>
    <property type="match status" value="1"/>
</dbReference>
<dbReference type="SUPFAM" id="SSF63724">
    <property type="entry name" value="Cytolysin/lectin"/>
    <property type="match status" value="1"/>
</dbReference>
<dbReference type="GO" id="GO:0015267">
    <property type="term" value="F:channel activity"/>
    <property type="evidence" value="ECO:0007669"/>
    <property type="project" value="InterPro"/>
</dbReference>
<dbReference type="InterPro" id="IPR032675">
    <property type="entry name" value="LRR_dom_sf"/>
</dbReference>
<evidence type="ECO:0000256" key="16">
    <source>
        <dbReference type="ARBA" id="ARBA00023180"/>
    </source>
</evidence>
<dbReference type="InterPro" id="IPR000276">
    <property type="entry name" value="GPCR_Rhodpsn"/>
</dbReference>
<evidence type="ECO:0000256" key="18">
    <source>
        <dbReference type="ARBA" id="ARBA00023298"/>
    </source>
</evidence>
<feature type="transmembrane region" description="Helical" evidence="21">
    <location>
        <begin position="13"/>
        <end position="36"/>
    </location>
</feature>
<comment type="subcellular location">
    <subcellularLocation>
        <location evidence="3 21">Cell membrane</location>
        <topology evidence="3 21">Multi-pass membrane protein</topology>
    </subcellularLocation>
    <subcellularLocation>
        <location evidence="2">Nematocyst</location>
    </subcellularLocation>
    <subcellularLocation>
        <location evidence="1">Target cell membrane</location>
    </subcellularLocation>
</comment>
<dbReference type="GO" id="GO:0008528">
    <property type="term" value="F:G protein-coupled peptide receptor activity"/>
    <property type="evidence" value="ECO:0007669"/>
    <property type="project" value="TreeGrafter"/>
</dbReference>
<comment type="function">
    <text evidence="20 21">Receptor for adenosine. The activity of this receptor is mediated by G proteins which inhibit adenylyl cyclase.</text>
</comment>
<dbReference type="GO" id="GO:0042151">
    <property type="term" value="C:nematocyst"/>
    <property type="evidence" value="ECO:0007669"/>
    <property type="project" value="UniProtKB-SubCell"/>
</dbReference>
<dbReference type="GO" id="GO:0007189">
    <property type="term" value="P:adenylate cyclase-activating G protein-coupled receptor signaling pathway"/>
    <property type="evidence" value="ECO:0007669"/>
    <property type="project" value="TreeGrafter"/>
</dbReference>
<feature type="transmembrane region" description="Helical" evidence="21">
    <location>
        <begin position="798"/>
        <end position="823"/>
    </location>
</feature>
<evidence type="ECO:0000256" key="10">
    <source>
        <dbReference type="ARBA" id="ARBA00022737"/>
    </source>
</evidence>
<dbReference type="InterPro" id="IPR009104">
    <property type="entry name" value="Anemon_actinoporin-like"/>
</dbReference>
<keyword evidence="5 21" id="KW-1003">Cell membrane</keyword>
<dbReference type="GO" id="GO:0006812">
    <property type="term" value="P:monoatomic cation transport"/>
    <property type="evidence" value="ECO:0007669"/>
    <property type="project" value="InterPro"/>
</dbReference>
<dbReference type="GO" id="GO:0044218">
    <property type="term" value="C:other organism cell membrane"/>
    <property type="evidence" value="ECO:0007669"/>
    <property type="project" value="UniProtKB-KW"/>
</dbReference>
<feature type="transmembrane region" description="Helical" evidence="21">
    <location>
        <begin position="185"/>
        <end position="207"/>
    </location>
</feature>
<feature type="transmembrane region" description="Helical" evidence="21">
    <location>
        <begin position="48"/>
        <end position="72"/>
    </location>
</feature>
<evidence type="ECO:0000256" key="20">
    <source>
        <dbReference type="ARBA" id="ARBA00025048"/>
    </source>
</evidence>
<keyword evidence="7" id="KW-0433">Leucine-rich repeat</keyword>
<keyword evidence="6" id="KW-1052">Target cell membrane</keyword>
<accession>A0A8X7XJ43</accession>
<evidence type="ECO:0000256" key="3">
    <source>
        <dbReference type="ARBA" id="ARBA00004651"/>
    </source>
</evidence>
<dbReference type="SUPFAM" id="SSF81321">
    <property type="entry name" value="Family A G protein-coupled receptor-like"/>
    <property type="match status" value="2"/>
</dbReference>
<keyword evidence="24" id="KW-1185">Reference proteome</keyword>
<feature type="transmembrane region" description="Helical" evidence="21">
    <location>
        <begin position="876"/>
        <end position="899"/>
    </location>
</feature>
<dbReference type="Gene3D" id="2.60.270.20">
    <property type="entry name" value="Cytolysin/lectin"/>
    <property type="match status" value="1"/>
</dbReference>
<feature type="transmembrane region" description="Helical" evidence="21">
    <location>
        <begin position="84"/>
        <end position="106"/>
    </location>
</feature>
<keyword evidence="10" id="KW-0677">Repeat</keyword>
<dbReference type="AlphaFoldDB" id="A0A8X7XJ43"/>
<evidence type="ECO:0000256" key="9">
    <source>
        <dbReference type="ARBA" id="ARBA00022729"/>
    </source>
</evidence>
<dbReference type="PROSITE" id="PS50262">
    <property type="entry name" value="G_PROTEIN_RECEP_F1_2"/>
    <property type="match status" value="2"/>
</dbReference>
<dbReference type="InterPro" id="IPR003591">
    <property type="entry name" value="Leu-rich_rpt_typical-subtyp"/>
</dbReference>
<reference evidence="23 24" key="1">
    <citation type="journal article" date="2021" name="Cell">
        <title>Tracing the genetic footprints of vertebrate landing in non-teleost ray-finned fishes.</title>
        <authorList>
            <person name="Bi X."/>
            <person name="Wang K."/>
            <person name="Yang L."/>
            <person name="Pan H."/>
            <person name="Jiang H."/>
            <person name="Wei Q."/>
            <person name="Fang M."/>
            <person name="Yu H."/>
            <person name="Zhu C."/>
            <person name="Cai Y."/>
            <person name="He Y."/>
            <person name="Gan X."/>
            <person name="Zeng H."/>
            <person name="Yu D."/>
            <person name="Zhu Y."/>
            <person name="Jiang H."/>
            <person name="Qiu Q."/>
            <person name="Yang H."/>
            <person name="Zhang Y.E."/>
            <person name="Wang W."/>
            <person name="Zhu M."/>
            <person name="He S."/>
            <person name="Zhang G."/>
        </authorList>
    </citation>
    <scope>NUCLEOTIDE SEQUENCE [LARGE SCALE GENOMIC DNA]</scope>
    <source>
        <strain evidence="23">Bchr_013</strain>
    </source>
</reference>
<feature type="transmembrane region" description="Helical" evidence="21">
    <location>
        <begin position="632"/>
        <end position="656"/>
    </location>
</feature>
<protein>
    <recommendedName>
        <fullName evidence="4 21">Adenosine receptor A1</fullName>
    </recommendedName>
</protein>
<proteinExistence type="inferred from homology"/>
<dbReference type="Pfam" id="PF06369">
    <property type="entry name" value="Anemone_cytotox"/>
    <property type="match status" value="1"/>
</dbReference>
<keyword evidence="8 21" id="KW-0812">Transmembrane</keyword>
<evidence type="ECO:0000256" key="11">
    <source>
        <dbReference type="ARBA" id="ARBA00022989"/>
    </source>
</evidence>
<keyword evidence="13 21" id="KW-0472">Membrane</keyword>
<keyword evidence="11 21" id="KW-1133">Transmembrane helix</keyword>
<evidence type="ECO:0000259" key="22">
    <source>
        <dbReference type="PROSITE" id="PS50262"/>
    </source>
</evidence>
<dbReference type="InterPro" id="IPR001611">
    <property type="entry name" value="Leu-rich_rpt"/>
</dbReference>
<evidence type="ECO:0000256" key="8">
    <source>
        <dbReference type="ARBA" id="ARBA00022692"/>
    </source>
</evidence>
<dbReference type="Gene3D" id="1.20.1070.10">
    <property type="entry name" value="Rhodopsin 7-helix transmembrane proteins"/>
    <property type="match status" value="2"/>
</dbReference>
<gene>
    <name evidence="23" type="primary">Lgr6</name>
    <name evidence="23" type="ORF">GTO96_0015665</name>
</gene>
<dbReference type="SMART" id="SM00364">
    <property type="entry name" value="LRR_BAC"/>
    <property type="match status" value="6"/>
</dbReference>
<evidence type="ECO:0000313" key="24">
    <source>
        <dbReference type="Proteomes" id="UP000886611"/>
    </source>
</evidence>
<dbReference type="GO" id="GO:0046931">
    <property type="term" value="P:pore complex assembly"/>
    <property type="evidence" value="ECO:0007669"/>
    <property type="project" value="InterPro"/>
</dbReference>
<evidence type="ECO:0000256" key="12">
    <source>
        <dbReference type="ARBA" id="ARBA00023040"/>
    </source>
</evidence>
<feature type="transmembrane region" description="Helical" evidence="21">
    <location>
        <begin position="757"/>
        <end position="778"/>
    </location>
</feature>
<dbReference type="PRINTS" id="PR00552">
    <property type="entry name" value="ADENOSINEA1R"/>
</dbReference>
<dbReference type="InterPro" id="IPR017452">
    <property type="entry name" value="GPCR_Rhodpsn_7TM"/>
</dbReference>
<evidence type="ECO:0000256" key="21">
    <source>
        <dbReference type="RuleBase" id="RU201114"/>
    </source>
</evidence>
<keyword evidence="12 21" id="KW-0297">G-protein coupled receptor</keyword>
<dbReference type="EMBL" id="JAATIS010000485">
    <property type="protein sequence ID" value="KAG2468219.1"/>
    <property type="molecule type" value="Genomic_DNA"/>
</dbReference>
<keyword evidence="9" id="KW-0732">Signal</keyword>
<dbReference type="PANTHER" id="PTHR24372">
    <property type="entry name" value="GLYCOPROTEIN HORMONE RECEPTOR"/>
    <property type="match status" value="1"/>
</dbReference>
<dbReference type="PRINTS" id="PR00424">
    <property type="entry name" value="ADENOSINER"/>
</dbReference>
<comment type="similarity">
    <text evidence="21">Belongs to the G-protein coupled receptor 1 family.</text>
</comment>
<evidence type="ECO:0000256" key="17">
    <source>
        <dbReference type="ARBA" id="ARBA00023224"/>
    </source>
</evidence>
<dbReference type="InterPro" id="IPR001068">
    <property type="entry name" value="Adeno_A1_rcpt"/>
</dbReference>
<evidence type="ECO:0000256" key="5">
    <source>
        <dbReference type="ARBA" id="ARBA00022475"/>
    </source>
</evidence>
<evidence type="ECO:0000256" key="15">
    <source>
        <dbReference type="ARBA" id="ARBA00023170"/>
    </source>
</evidence>
<evidence type="ECO:0000256" key="14">
    <source>
        <dbReference type="ARBA" id="ARBA00023157"/>
    </source>
</evidence>
<feature type="domain" description="G-protein coupled receptors family 1 profile" evidence="22">
    <location>
        <begin position="648"/>
        <end position="896"/>
    </location>
</feature>
<dbReference type="PROSITE" id="PS51450">
    <property type="entry name" value="LRR"/>
    <property type="match status" value="3"/>
</dbReference>
<keyword evidence="14 21" id="KW-1015">Disulfide bond</keyword>